<dbReference type="SUPFAM" id="SSF48726">
    <property type="entry name" value="Immunoglobulin"/>
    <property type="match status" value="1"/>
</dbReference>
<dbReference type="Proteomes" id="UP000002279">
    <property type="component" value="Chromosome 2"/>
</dbReference>
<dbReference type="GeneTree" id="ENSGT01020000230916"/>
<dbReference type="InterPro" id="IPR003597">
    <property type="entry name" value="Ig_C1-set"/>
</dbReference>
<dbReference type="InterPro" id="IPR036179">
    <property type="entry name" value="Ig-like_dom_sf"/>
</dbReference>
<dbReference type="Pfam" id="PF07654">
    <property type="entry name" value="C1-set"/>
    <property type="match status" value="1"/>
</dbReference>
<dbReference type="InterPro" id="IPR013783">
    <property type="entry name" value="Ig-like_fold"/>
</dbReference>
<dbReference type="Bgee" id="ENSOANG00000021760">
    <property type="expression patterns" value="Expressed in testis and 3 other cell types or tissues"/>
</dbReference>
<evidence type="ECO:0000313" key="4">
    <source>
        <dbReference type="Proteomes" id="UP000002279"/>
    </source>
</evidence>
<dbReference type="AlphaFoldDB" id="F6RVM4"/>
<feature type="compositionally biased region" description="Basic and acidic residues" evidence="1">
    <location>
        <begin position="125"/>
        <end position="141"/>
    </location>
</feature>
<evidence type="ECO:0000313" key="3">
    <source>
        <dbReference type="Ensembl" id="ENSOANP00000027733.2"/>
    </source>
</evidence>
<feature type="compositionally biased region" description="Polar residues" evidence="1">
    <location>
        <begin position="142"/>
        <end position="154"/>
    </location>
</feature>
<reference evidence="3" key="3">
    <citation type="submission" date="2025-09" db="UniProtKB">
        <authorList>
            <consortium name="Ensembl"/>
        </authorList>
    </citation>
    <scope>IDENTIFICATION</scope>
    <source>
        <strain evidence="3">Glennie</strain>
    </source>
</reference>
<dbReference type="InParanoid" id="F6RVM4"/>
<dbReference type="HOGENOM" id="CLU_120543_0_0_1"/>
<evidence type="ECO:0000259" key="2">
    <source>
        <dbReference type="SMART" id="SM00407"/>
    </source>
</evidence>
<sequence>MLCCVSLGQQKDNKAMLTLTTGTEVTVEPRARAESQPKVFVLRNQSFAACLVKDFYPKKLSLTLSAPSSPLTEPLQATAPTAQGTYSAVGIAQFGKVETVTCSVQHGSMQINMTEGQDAAPAHPGSERSRQSDPAGPERRFSAQSGSENPQESVLTCSEWSFTEDREWGNMLSVVILALRVLLVKSIALNFLLTIQASCC</sequence>
<dbReference type="Ensembl" id="ENSOANT00000031532.2">
    <property type="protein sequence ID" value="ENSOANP00000027733.2"/>
    <property type="gene ID" value="ENSOANG00000021760.2"/>
</dbReference>
<keyword evidence="4" id="KW-1185">Reference proteome</keyword>
<accession>F6RVM4</accession>
<protein>
    <recommendedName>
        <fullName evidence="2">Immunoglobulin C1-set domain-containing protein</fullName>
    </recommendedName>
</protein>
<reference evidence="3 4" key="1">
    <citation type="journal article" date="2008" name="Nature">
        <title>Genome analysis of the platypus reveals unique signatures of evolution.</title>
        <authorList>
            <person name="Warren W.C."/>
            <person name="Hillier L.W."/>
            <person name="Marshall Graves J.A."/>
            <person name="Birney E."/>
            <person name="Ponting C.P."/>
            <person name="Grutzner F."/>
            <person name="Belov K."/>
            <person name="Miller W."/>
            <person name="Clarke L."/>
            <person name="Chinwalla A.T."/>
            <person name="Yang S.P."/>
            <person name="Heger A."/>
            <person name="Locke D.P."/>
            <person name="Miethke P."/>
            <person name="Waters P.D."/>
            <person name="Veyrunes F."/>
            <person name="Fulton L."/>
            <person name="Fulton B."/>
            <person name="Graves T."/>
            <person name="Wallis J."/>
            <person name="Puente X.S."/>
            <person name="Lopez-Otin C."/>
            <person name="Ordonez G.R."/>
            <person name="Eichler E.E."/>
            <person name="Chen L."/>
            <person name="Cheng Z."/>
            <person name="Deakin J.E."/>
            <person name="Alsop A."/>
            <person name="Thompson K."/>
            <person name="Kirby P."/>
            <person name="Papenfuss A.T."/>
            <person name="Wakefield M.J."/>
            <person name="Olender T."/>
            <person name="Lancet D."/>
            <person name="Huttley G.A."/>
            <person name="Smit A.F."/>
            <person name="Pask A."/>
            <person name="Temple-Smith P."/>
            <person name="Batzer M.A."/>
            <person name="Walker J.A."/>
            <person name="Konkel M.K."/>
            <person name="Harris R.S."/>
            <person name="Whittington C.M."/>
            <person name="Wong E.S."/>
            <person name="Gemmell N.J."/>
            <person name="Buschiazzo E."/>
            <person name="Vargas Jentzsch I.M."/>
            <person name="Merkel A."/>
            <person name="Schmitz J."/>
            <person name="Zemann A."/>
            <person name="Churakov G."/>
            <person name="Kriegs J.O."/>
            <person name="Brosius J."/>
            <person name="Murchison E.P."/>
            <person name="Sachidanandam R."/>
            <person name="Smith C."/>
            <person name="Hannon G.J."/>
            <person name="Tsend-Ayush E."/>
            <person name="McMillan D."/>
            <person name="Attenborough R."/>
            <person name="Rens W."/>
            <person name="Ferguson-Smith M."/>
            <person name="Lefevre C.M."/>
            <person name="Sharp J.A."/>
            <person name="Nicholas K.R."/>
            <person name="Ray D.A."/>
            <person name="Kube M."/>
            <person name="Reinhardt R."/>
            <person name="Pringle T.H."/>
            <person name="Taylor J."/>
            <person name="Jones R.C."/>
            <person name="Nixon B."/>
            <person name="Dacheux J.L."/>
            <person name="Niwa H."/>
            <person name="Sekita Y."/>
            <person name="Huang X."/>
            <person name="Stark A."/>
            <person name="Kheradpour P."/>
            <person name="Kellis M."/>
            <person name="Flicek P."/>
            <person name="Chen Y."/>
            <person name="Webber C."/>
            <person name="Hardison R."/>
            <person name="Nelson J."/>
            <person name="Hallsworth-Pepin K."/>
            <person name="Delehaunty K."/>
            <person name="Markovic C."/>
            <person name="Minx P."/>
            <person name="Feng Y."/>
            <person name="Kremitzki C."/>
            <person name="Mitreva M."/>
            <person name="Glasscock J."/>
            <person name="Wylie T."/>
            <person name="Wohldmann P."/>
            <person name="Thiru P."/>
            <person name="Nhan M.N."/>
            <person name="Pohl C.S."/>
            <person name="Smith S.M."/>
            <person name="Hou S."/>
            <person name="Nefedov M."/>
            <person name="de Jong P.J."/>
            <person name="Renfree M.B."/>
            <person name="Mardis E.R."/>
            <person name="Wilson R.K."/>
        </authorList>
    </citation>
    <scope>NUCLEOTIDE SEQUENCE [LARGE SCALE GENOMIC DNA]</scope>
    <source>
        <strain evidence="3 4">Glennie</strain>
    </source>
</reference>
<feature type="region of interest" description="Disordered" evidence="1">
    <location>
        <begin position="116"/>
        <end position="154"/>
    </location>
</feature>
<dbReference type="FunFam" id="2.60.40.10:FF:001810">
    <property type="entry name" value="T cell receptor delta constant"/>
    <property type="match status" value="1"/>
</dbReference>
<organism evidence="3 4">
    <name type="scientific">Ornithorhynchus anatinus</name>
    <name type="common">Duckbill platypus</name>
    <dbReference type="NCBI Taxonomy" id="9258"/>
    <lineage>
        <taxon>Eukaryota</taxon>
        <taxon>Metazoa</taxon>
        <taxon>Chordata</taxon>
        <taxon>Craniata</taxon>
        <taxon>Vertebrata</taxon>
        <taxon>Euteleostomi</taxon>
        <taxon>Mammalia</taxon>
        <taxon>Monotremata</taxon>
        <taxon>Ornithorhynchidae</taxon>
        <taxon>Ornithorhynchus</taxon>
    </lineage>
</organism>
<dbReference type="eggNOG" id="ENOG502SA5D">
    <property type="taxonomic scope" value="Eukaryota"/>
</dbReference>
<proteinExistence type="predicted"/>
<evidence type="ECO:0000256" key="1">
    <source>
        <dbReference type="SAM" id="MobiDB-lite"/>
    </source>
</evidence>
<name>F6RVM4_ORNAN</name>
<dbReference type="SMART" id="SM00407">
    <property type="entry name" value="IGc1"/>
    <property type="match status" value="1"/>
</dbReference>
<feature type="domain" description="Immunoglobulin C1-set" evidence="2">
    <location>
        <begin position="45"/>
        <end position="112"/>
    </location>
</feature>
<reference evidence="3" key="2">
    <citation type="submission" date="2025-08" db="UniProtKB">
        <authorList>
            <consortium name="Ensembl"/>
        </authorList>
    </citation>
    <scope>IDENTIFICATION</scope>
    <source>
        <strain evidence="3">Glennie</strain>
    </source>
</reference>
<dbReference type="Gene3D" id="2.60.40.10">
    <property type="entry name" value="Immunoglobulins"/>
    <property type="match status" value="1"/>
</dbReference>